<dbReference type="EMBL" id="SEOQ01000422">
    <property type="protein sequence ID" value="TFY63306.1"/>
    <property type="molecule type" value="Genomic_DNA"/>
</dbReference>
<feature type="compositionally biased region" description="Basic and acidic residues" evidence="7">
    <location>
        <begin position="774"/>
        <end position="783"/>
    </location>
</feature>
<dbReference type="AlphaFoldDB" id="A0A4Y9YL67"/>
<evidence type="ECO:0000256" key="7">
    <source>
        <dbReference type="SAM" id="MobiDB-lite"/>
    </source>
</evidence>
<dbReference type="InterPro" id="IPR025304">
    <property type="entry name" value="ALIX_V_dom"/>
</dbReference>
<keyword evidence="4" id="KW-0967">Endosome</keyword>
<organism evidence="9 10">
    <name type="scientific">Dentipellis fragilis</name>
    <dbReference type="NCBI Taxonomy" id="205917"/>
    <lineage>
        <taxon>Eukaryota</taxon>
        <taxon>Fungi</taxon>
        <taxon>Dikarya</taxon>
        <taxon>Basidiomycota</taxon>
        <taxon>Agaricomycotina</taxon>
        <taxon>Agaricomycetes</taxon>
        <taxon>Russulales</taxon>
        <taxon>Hericiaceae</taxon>
        <taxon>Dentipellis</taxon>
    </lineage>
</organism>
<keyword evidence="10" id="KW-1185">Reference proteome</keyword>
<evidence type="ECO:0000259" key="8">
    <source>
        <dbReference type="PROSITE" id="PS51180"/>
    </source>
</evidence>
<evidence type="ECO:0000256" key="4">
    <source>
        <dbReference type="ARBA" id="ARBA00022753"/>
    </source>
</evidence>
<evidence type="ECO:0000256" key="1">
    <source>
        <dbReference type="ARBA" id="ARBA00004177"/>
    </source>
</evidence>
<evidence type="ECO:0000256" key="6">
    <source>
        <dbReference type="SAM" id="Coils"/>
    </source>
</evidence>
<gene>
    <name evidence="9" type="ORF">EVG20_g6373</name>
</gene>
<accession>A0A4Y9YL67</accession>
<evidence type="ECO:0000256" key="3">
    <source>
        <dbReference type="ARBA" id="ARBA00022490"/>
    </source>
</evidence>
<comment type="caution">
    <text evidence="9">The sequence shown here is derived from an EMBL/GenBank/DDBJ whole genome shotgun (WGS) entry which is preliminary data.</text>
</comment>
<dbReference type="GO" id="GO:0043328">
    <property type="term" value="P:protein transport to vacuole involved in ubiquitin-dependent protein catabolic process via the multivesicular body sorting pathway"/>
    <property type="evidence" value="ECO:0007669"/>
    <property type="project" value="TreeGrafter"/>
</dbReference>
<evidence type="ECO:0000313" key="9">
    <source>
        <dbReference type="EMBL" id="TFY63306.1"/>
    </source>
</evidence>
<evidence type="ECO:0000256" key="2">
    <source>
        <dbReference type="ARBA" id="ARBA00004496"/>
    </source>
</evidence>
<dbReference type="GO" id="GO:0005768">
    <property type="term" value="C:endosome"/>
    <property type="evidence" value="ECO:0007669"/>
    <property type="project" value="UniProtKB-SubCell"/>
</dbReference>
<dbReference type="Proteomes" id="UP000298327">
    <property type="component" value="Unassembled WGS sequence"/>
</dbReference>
<dbReference type="Gene3D" id="1.25.40.280">
    <property type="entry name" value="alix/aip1 like domains"/>
    <property type="match status" value="1"/>
</dbReference>
<dbReference type="PANTHER" id="PTHR23030:SF30">
    <property type="entry name" value="TYROSINE-PROTEIN PHOSPHATASE NON-RECEPTOR TYPE 23"/>
    <property type="match status" value="1"/>
</dbReference>
<dbReference type="Pfam" id="PF03097">
    <property type="entry name" value="BRO1"/>
    <property type="match status" value="1"/>
</dbReference>
<comment type="subcellular location">
    <subcellularLocation>
        <location evidence="2">Cytoplasm</location>
    </subcellularLocation>
    <subcellularLocation>
        <location evidence="1">Endosome</location>
    </subcellularLocation>
</comment>
<dbReference type="InterPro" id="IPR038499">
    <property type="entry name" value="BRO1_sf"/>
</dbReference>
<dbReference type="Gene3D" id="1.20.140.50">
    <property type="entry name" value="alix/aip1 like domains"/>
    <property type="match status" value="1"/>
</dbReference>
<evidence type="ECO:0000256" key="5">
    <source>
        <dbReference type="ARBA" id="ARBA00041284"/>
    </source>
</evidence>
<dbReference type="STRING" id="205917.A0A4Y9YL67"/>
<dbReference type="PANTHER" id="PTHR23030">
    <property type="entry name" value="PCD6 INTERACTING PROTEIN-RELATED"/>
    <property type="match status" value="1"/>
</dbReference>
<sequence length="840" mass="93575">MDGCASPARRSGQLASSFALHYDRHDQECLTDTQTRTAVLAFTMAHQSPMISIPKKGTDEVDWTTPIRNAIGQSYGENPDNYASEYAALQRCRQDAVRGAGSDLTARDLLYKYFGQLELLELRFPEIRVNFPWRDAFTAKLIVQTSLAYEKASIIFQIAATHAAIAAAQSRSDPEGLKRAFYYFRCSAGMLTYINENFLHAPSTDLSREVIKFLVGVILAQATEVFLEKCRDEKKTNVLVSKVASQVASMYTALSEEVKEFMGKGIFDRNWVTVLQSKTKYFTSVMHYYRALADNTAGNYGEALVRLTQAESLAKEANRIASGFGSIFMPQMSPNLPPDAGQSLADLTKAHLGLVSERRAEAQRDNDLIYNAPLPPAETLPAVDKVGAATIVPIQEVYGTPEVQKVIGSDLFIRLVPLSVHESASVYSEEKAKLVRGEVEMAEGAAGEARSALDALGVKTGLGRFKAMVEGSVAGEDEIPAEVRRWKEDIGLIEEREGVEMLLERLRSIRDGVHGELDAYDHLFTQAPSAGLTKGLRADLKSHVQALEAADASDGQVRALWESVRGDIGLLLSDEAEQMFKDSVRNKHSRKESLLDLDMERDDEEKRKIGQLVEEIEERLGRLNKIEKERDQTLKDLKEKVQTDDVSHLLLLNRRNPNVEPTIFAAELEKFRPYQQRLGQTVLHQQAVLQEVTTLWKNLKDLAGRGEGARKWEERERRKKETIRRFSRARDGYMEVRDGIAKGLQFYTELSSLTATLRRNVRDFVSQRTVERDNIASEAEMKQRLSAPSKSMSPPPKPPPPPSSGLDNAFASMNIHGIWQLSPHFPASTGAVPSATTSAP</sequence>
<dbReference type="CDD" id="cd09242">
    <property type="entry name" value="BRO1_ScBro1_like"/>
    <property type="match status" value="1"/>
</dbReference>
<feature type="compositionally biased region" description="Pro residues" evidence="7">
    <location>
        <begin position="793"/>
        <end position="803"/>
    </location>
</feature>
<keyword evidence="3" id="KW-0963">Cytoplasm</keyword>
<proteinExistence type="predicted"/>
<evidence type="ECO:0000313" key="10">
    <source>
        <dbReference type="Proteomes" id="UP000298327"/>
    </source>
</evidence>
<feature type="coiled-coil region" evidence="6">
    <location>
        <begin position="599"/>
        <end position="643"/>
    </location>
</feature>
<feature type="region of interest" description="Disordered" evidence="7">
    <location>
        <begin position="774"/>
        <end position="809"/>
    </location>
</feature>
<dbReference type="OrthoDB" id="2141925at2759"/>
<dbReference type="SMART" id="SM01041">
    <property type="entry name" value="BRO1"/>
    <property type="match status" value="1"/>
</dbReference>
<dbReference type="Gene3D" id="1.20.120.560">
    <property type="entry name" value="alix/aip1 in complex with the ypdl late domain"/>
    <property type="match status" value="1"/>
</dbReference>
<name>A0A4Y9YL67_9AGAM</name>
<dbReference type="Pfam" id="PF13949">
    <property type="entry name" value="ALIX_LYPXL_bnd"/>
    <property type="match status" value="1"/>
</dbReference>
<protein>
    <recommendedName>
        <fullName evidence="5">BRO domain-containing protein 1</fullName>
    </recommendedName>
</protein>
<dbReference type="PROSITE" id="PS51180">
    <property type="entry name" value="BRO1"/>
    <property type="match status" value="1"/>
</dbReference>
<dbReference type="InterPro" id="IPR004328">
    <property type="entry name" value="BRO1_dom"/>
</dbReference>
<keyword evidence="6" id="KW-0175">Coiled coil</keyword>
<feature type="domain" description="BRO1" evidence="8">
    <location>
        <begin position="49"/>
        <end position="449"/>
    </location>
</feature>
<reference evidence="9 10" key="1">
    <citation type="submission" date="2019-02" db="EMBL/GenBank/DDBJ databases">
        <title>Genome sequencing of the rare red list fungi Dentipellis fragilis.</title>
        <authorList>
            <person name="Buettner E."/>
            <person name="Kellner H."/>
        </authorList>
    </citation>
    <scope>NUCLEOTIDE SEQUENCE [LARGE SCALE GENOMIC DNA]</scope>
    <source>
        <strain evidence="9 10">DSM 105465</strain>
    </source>
</reference>